<keyword evidence="4" id="KW-1185">Reference proteome</keyword>
<dbReference type="PATRIC" id="fig|1423803.3.peg.1696"/>
<dbReference type="Pfam" id="PF19087">
    <property type="entry name" value="DUF5776"/>
    <property type="match status" value="1"/>
</dbReference>
<dbReference type="EMBL" id="AYZH01000005">
    <property type="protein sequence ID" value="KRN02653.1"/>
    <property type="molecule type" value="Genomic_DNA"/>
</dbReference>
<dbReference type="STRING" id="1423803.FD13_GL001644"/>
<reference evidence="3 4" key="1">
    <citation type="journal article" date="2015" name="Genome Announc.">
        <title>Expanding the biotechnology potential of lactobacilli through comparative genomics of 213 strains and associated genera.</title>
        <authorList>
            <person name="Sun Z."/>
            <person name="Harris H.M."/>
            <person name="McCann A."/>
            <person name="Guo C."/>
            <person name="Argimon S."/>
            <person name="Zhang W."/>
            <person name="Yang X."/>
            <person name="Jeffery I.B."/>
            <person name="Cooney J.C."/>
            <person name="Kagawa T.F."/>
            <person name="Liu W."/>
            <person name="Song Y."/>
            <person name="Salvetti E."/>
            <person name="Wrobel A."/>
            <person name="Rasinkangas P."/>
            <person name="Parkhill J."/>
            <person name="Rea M.C."/>
            <person name="O'Sullivan O."/>
            <person name="Ritari J."/>
            <person name="Douillard F.P."/>
            <person name="Paul Ross R."/>
            <person name="Yang R."/>
            <person name="Briner A.E."/>
            <person name="Felis G.E."/>
            <person name="de Vos W.M."/>
            <person name="Barrangou R."/>
            <person name="Klaenhammer T.R."/>
            <person name="Caufield P.W."/>
            <person name="Cui Y."/>
            <person name="Zhang H."/>
            <person name="O'Toole P.W."/>
        </authorList>
    </citation>
    <scope>NUCLEOTIDE SEQUENCE [LARGE SCALE GENOMIC DNA]</scope>
    <source>
        <strain evidence="3 4">DSM 21775</strain>
    </source>
</reference>
<feature type="domain" description="DUF5776" evidence="2">
    <location>
        <begin position="138"/>
        <end position="202"/>
    </location>
</feature>
<evidence type="ECO:0000313" key="4">
    <source>
        <dbReference type="Proteomes" id="UP000051589"/>
    </source>
</evidence>
<dbReference type="AlphaFoldDB" id="A0A0R2DRF7"/>
<sequence>MTGTYTADPQSVTLSYKVAPIIPTGSGTSTSTSESSSSSDSSSTGDQKQPVVVAKKDRAITVVKKIGFYRTPDFSKKTRQYYYAKQKRSRRPQFVIMGVAYSKNGTKRYLVRDVTSGSKRYGKTGYITAKRAFTVHSYYQGNPKRIKVIWKTNAYRDKALKHQVKHLKRGEILRVKKIVRYHLTTRLMLSDGSFVTSNKTRVIKK</sequence>
<comment type="caution">
    <text evidence="3">The sequence shown here is derived from an EMBL/GenBank/DDBJ whole genome shotgun (WGS) entry which is preliminary data.</text>
</comment>
<dbReference type="InterPro" id="IPR044081">
    <property type="entry name" value="DUF5776"/>
</dbReference>
<feature type="compositionally biased region" description="Low complexity" evidence="1">
    <location>
        <begin position="24"/>
        <end position="45"/>
    </location>
</feature>
<accession>A0A0R2DRF7</accession>
<name>A0A0R2DRF7_9LACO</name>
<evidence type="ECO:0000259" key="2">
    <source>
        <dbReference type="Pfam" id="PF19087"/>
    </source>
</evidence>
<evidence type="ECO:0000256" key="1">
    <source>
        <dbReference type="SAM" id="MobiDB-lite"/>
    </source>
</evidence>
<proteinExistence type="predicted"/>
<evidence type="ECO:0000313" key="3">
    <source>
        <dbReference type="EMBL" id="KRN02653.1"/>
    </source>
</evidence>
<dbReference type="Proteomes" id="UP000051589">
    <property type="component" value="Unassembled WGS sequence"/>
</dbReference>
<gene>
    <name evidence="3" type="ORF">FD13_GL001644</name>
</gene>
<feature type="region of interest" description="Disordered" evidence="1">
    <location>
        <begin position="23"/>
        <end position="52"/>
    </location>
</feature>
<organism evidence="3 4">
    <name type="scientific">Levilactobacillus senmaizukei DSM 21775 = NBRC 103853</name>
    <dbReference type="NCBI Taxonomy" id="1423803"/>
    <lineage>
        <taxon>Bacteria</taxon>
        <taxon>Bacillati</taxon>
        <taxon>Bacillota</taxon>
        <taxon>Bacilli</taxon>
        <taxon>Lactobacillales</taxon>
        <taxon>Lactobacillaceae</taxon>
        <taxon>Levilactobacillus</taxon>
    </lineage>
</organism>
<protein>
    <recommendedName>
        <fullName evidence="2">DUF5776 domain-containing protein</fullName>
    </recommendedName>
</protein>